<feature type="compositionally biased region" description="Polar residues" evidence="1">
    <location>
        <begin position="40"/>
        <end position="50"/>
    </location>
</feature>
<accession>A0AAN6NR20</accession>
<dbReference type="Proteomes" id="UP001303222">
    <property type="component" value="Unassembled WGS sequence"/>
</dbReference>
<comment type="caution">
    <text evidence="2">The sequence shown here is derived from an EMBL/GenBank/DDBJ whole genome shotgun (WGS) entry which is preliminary data.</text>
</comment>
<protein>
    <submittedName>
        <fullName evidence="2">Uncharacterized protein</fullName>
    </submittedName>
</protein>
<gene>
    <name evidence="2" type="ORF">QBC32DRAFT_35863</name>
</gene>
<name>A0AAN6NR20_9PEZI</name>
<evidence type="ECO:0000313" key="3">
    <source>
        <dbReference type="Proteomes" id="UP001303222"/>
    </source>
</evidence>
<dbReference type="EMBL" id="MU859213">
    <property type="protein sequence ID" value="KAK3949453.1"/>
    <property type="molecule type" value="Genomic_DNA"/>
</dbReference>
<evidence type="ECO:0000256" key="1">
    <source>
        <dbReference type="SAM" id="MobiDB-lite"/>
    </source>
</evidence>
<dbReference type="AlphaFoldDB" id="A0AAN6NR20"/>
<reference evidence="2" key="1">
    <citation type="journal article" date="2023" name="Mol. Phylogenet. Evol.">
        <title>Genome-scale phylogeny and comparative genomics of the fungal order Sordariales.</title>
        <authorList>
            <person name="Hensen N."/>
            <person name="Bonometti L."/>
            <person name="Westerberg I."/>
            <person name="Brannstrom I.O."/>
            <person name="Guillou S."/>
            <person name="Cros-Aarteil S."/>
            <person name="Calhoun S."/>
            <person name="Haridas S."/>
            <person name="Kuo A."/>
            <person name="Mondo S."/>
            <person name="Pangilinan J."/>
            <person name="Riley R."/>
            <person name="LaButti K."/>
            <person name="Andreopoulos B."/>
            <person name="Lipzen A."/>
            <person name="Chen C."/>
            <person name="Yan M."/>
            <person name="Daum C."/>
            <person name="Ng V."/>
            <person name="Clum A."/>
            <person name="Steindorff A."/>
            <person name="Ohm R.A."/>
            <person name="Martin F."/>
            <person name="Silar P."/>
            <person name="Natvig D.O."/>
            <person name="Lalanne C."/>
            <person name="Gautier V."/>
            <person name="Ament-Velasquez S.L."/>
            <person name="Kruys A."/>
            <person name="Hutchinson M.I."/>
            <person name="Powell A.J."/>
            <person name="Barry K."/>
            <person name="Miller A.N."/>
            <person name="Grigoriev I.V."/>
            <person name="Debuchy R."/>
            <person name="Gladieux P."/>
            <person name="Hiltunen Thoren M."/>
            <person name="Johannesson H."/>
        </authorList>
    </citation>
    <scope>NUCLEOTIDE SEQUENCE</scope>
    <source>
        <strain evidence="2">CBS 626.80</strain>
    </source>
</reference>
<organism evidence="2 3">
    <name type="scientific">Pseudoneurospora amorphoporcata</name>
    <dbReference type="NCBI Taxonomy" id="241081"/>
    <lineage>
        <taxon>Eukaryota</taxon>
        <taxon>Fungi</taxon>
        <taxon>Dikarya</taxon>
        <taxon>Ascomycota</taxon>
        <taxon>Pezizomycotina</taxon>
        <taxon>Sordariomycetes</taxon>
        <taxon>Sordariomycetidae</taxon>
        <taxon>Sordariales</taxon>
        <taxon>Sordariaceae</taxon>
        <taxon>Pseudoneurospora</taxon>
    </lineage>
</organism>
<sequence>MSFFDRQGIPGWVLNPSRIAQDGMQAIGLDDTADLESDDSSQGTGSNIDDTSFEDDVAILRDYYFITADETEDKFEMYGLVQLSTRRWLEKFRQEETFRQQYIERMAASFPTG</sequence>
<proteinExistence type="predicted"/>
<reference evidence="2" key="2">
    <citation type="submission" date="2023-06" db="EMBL/GenBank/DDBJ databases">
        <authorList>
            <consortium name="Lawrence Berkeley National Laboratory"/>
            <person name="Mondo S.J."/>
            <person name="Hensen N."/>
            <person name="Bonometti L."/>
            <person name="Westerberg I."/>
            <person name="Brannstrom I.O."/>
            <person name="Guillou S."/>
            <person name="Cros-Aarteil S."/>
            <person name="Calhoun S."/>
            <person name="Haridas S."/>
            <person name="Kuo A."/>
            <person name="Pangilinan J."/>
            <person name="Riley R."/>
            <person name="Labutti K."/>
            <person name="Andreopoulos B."/>
            <person name="Lipzen A."/>
            <person name="Chen C."/>
            <person name="Yanf M."/>
            <person name="Daum C."/>
            <person name="Ng V."/>
            <person name="Clum A."/>
            <person name="Steindorff A."/>
            <person name="Ohm R."/>
            <person name="Martin F."/>
            <person name="Silar P."/>
            <person name="Natvig D."/>
            <person name="Lalanne C."/>
            <person name="Gautier V."/>
            <person name="Ament-Velasquez S.L."/>
            <person name="Kruys A."/>
            <person name="Hutchinson M.I."/>
            <person name="Powell A.J."/>
            <person name="Barry K."/>
            <person name="Miller A.N."/>
            <person name="Grigoriev I.V."/>
            <person name="Debuchy R."/>
            <person name="Gladieux P."/>
            <person name="Thoren M.H."/>
            <person name="Johannesson H."/>
        </authorList>
    </citation>
    <scope>NUCLEOTIDE SEQUENCE</scope>
    <source>
        <strain evidence="2">CBS 626.80</strain>
    </source>
</reference>
<keyword evidence="3" id="KW-1185">Reference proteome</keyword>
<evidence type="ECO:0000313" key="2">
    <source>
        <dbReference type="EMBL" id="KAK3949453.1"/>
    </source>
</evidence>
<feature type="region of interest" description="Disordered" evidence="1">
    <location>
        <begin position="25"/>
        <end position="51"/>
    </location>
</feature>